<evidence type="ECO:0000313" key="2">
    <source>
        <dbReference type="Proteomes" id="UP000789759"/>
    </source>
</evidence>
<sequence>VVGSSTNKIQKKINNDFVKLSEQMQNNINFIVAQEKKNGRLLPKDFQIFGALTQGFDIVIKMMISIDRYVIMQEIFTIAVPSNITEYYKLKILIGEVIALS</sequence>
<dbReference type="AlphaFoldDB" id="A0A9N9PGE8"/>
<gene>
    <name evidence="1" type="ORF">CPELLU_LOCUS19384</name>
</gene>
<dbReference type="EMBL" id="CAJVQA010045967">
    <property type="protein sequence ID" value="CAG8817848.1"/>
    <property type="molecule type" value="Genomic_DNA"/>
</dbReference>
<organism evidence="1 2">
    <name type="scientific">Cetraspora pellucida</name>
    <dbReference type="NCBI Taxonomy" id="1433469"/>
    <lineage>
        <taxon>Eukaryota</taxon>
        <taxon>Fungi</taxon>
        <taxon>Fungi incertae sedis</taxon>
        <taxon>Mucoromycota</taxon>
        <taxon>Glomeromycotina</taxon>
        <taxon>Glomeromycetes</taxon>
        <taxon>Diversisporales</taxon>
        <taxon>Gigasporaceae</taxon>
        <taxon>Cetraspora</taxon>
    </lineage>
</organism>
<protein>
    <submittedName>
        <fullName evidence="1">10568_t:CDS:1</fullName>
    </submittedName>
</protein>
<evidence type="ECO:0000313" key="1">
    <source>
        <dbReference type="EMBL" id="CAG8817848.1"/>
    </source>
</evidence>
<dbReference type="Proteomes" id="UP000789759">
    <property type="component" value="Unassembled WGS sequence"/>
</dbReference>
<feature type="non-terminal residue" evidence="1">
    <location>
        <position position="101"/>
    </location>
</feature>
<proteinExistence type="predicted"/>
<dbReference type="OrthoDB" id="2393985at2759"/>
<comment type="caution">
    <text evidence="1">The sequence shown here is derived from an EMBL/GenBank/DDBJ whole genome shotgun (WGS) entry which is preliminary data.</text>
</comment>
<name>A0A9N9PGE8_9GLOM</name>
<reference evidence="1" key="1">
    <citation type="submission" date="2021-06" db="EMBL/GenBank/DDBJ databases">
        <authorList>
            <person name="Kallberg Y."/>
            <person name="Tangrot J."/>
            <person name="Rosling A."/>
        </authorList>
    </citation>
    <scope>NUCLEOTIDE SEQUENCE</scope>
    <source>
        <strain evidence="1">FL966</strain>
    </source>
</reference>
<keyword evidence="2" id="KW-1185">Reference proteome</keyword>
<accession>A0A9N9PGE8</accession>
<feature type="non-terminal residue" evidence="1">
    <location>
        <position position="1"/>
    </location>
</feature>